<dbReference type="GO" id="GO:0008417">
    <property type="term" value="F:fucosyltransferase activity"/>
    <property type="evidence" value="ECO:0007669"/>
    <property type="project" value="InterPro"/>
</dbReference>
<dbReference type="AlphaFoldDB" id="A0A835N0V8"/>
<evidence type="ECO:0000256" key="1">
    <source>
        <dbReference type="ARBA" id="ARBA00004922"/>
    </source>
</evidence>
<dbReference type="SUPFAM" id="SSF53756">
    <property type="entry name" value="UDP-Glycosyltransferase/glycogen phosphorylase"/>
    <property type="match status" value="1"/>
</dbReference>
<organism evidence="2 3">
    <name type="scientific">Salix dunnii</name>
    <dbReference type="NCBI Taxonomy" id="1413687"/>
    <lineage>
        <taxon>Eukaryota</taxon>
        <taxon>Viridiplantae</taxon>
        <taxon>Streptophyta</taxon>
        <taxon>Embryophyta</taxon>
        <taxon>Tracheophyta</taxon>
        <taxon>Spermatophyta</taxon>
        <taxon>Magnoliopsida</taxon>
        <taxon>eudicotyledons</taxon>
        <taxon>Gunneridae</taxon>
        <taxon>Pentapetalae</taxon>
        <taxon>rosids</taxon>
        <taxon>fabids</taxon>
        <taxon>Malpighiales</taxon>
        <taxon>Salicaceae</taxon>
        <taxon>Saliceae</taxon>
        <taxon>Salix</taxon>
    </lineage>
</organism>
<dbReference type="UniPathway" id="UPA00378"/>
<evidence type="ECO:0000313" key="2">
    <source>
        <dbReference type="EMBL" id="KAF9684305.1"/>
    </source>
</evidence>
<name>A0A835N0V8_9ROSI</name>
<dbReference type="GO" id="GO:0016020">
    <property type="term" value="C:membrane"/>
    <property type="evidence" value="ECO:0007669"/>
    <property type="project" value="InterPro"/>
</dbReference>
<dbReference type="OrthoDB" id="427096at2759"/>
<dbReference type="InterPro" id="IPR038577">
    <property type="entry name" value="GT10-like_C_sf"/>
</dbReference>
<sequence length="213" mass="23273">MTCGVGCQFGFNPSKSPDATFGFPQQGGTASVLRSMESASYYSENNIAHARRMGFNVVMTASLSSDVPVGYFSWAEYNIMAPVQPKTEKALAVAFISNCGAHNFRLQALNVLEKLIKIGFYGSCHRNHDGKRANGVGKPLVLLSYFSVAANRAFVSWPYSKVKRHNSSRIKGGLFLVVVTLSQKPKGQLSVRLSQFSWSLPLEKSNSTSLSSF</sequence>
<reference evidence="2 3" key="1">
    <citation type="submission" date="2020-10" db="EMBL/GenBank/DDBJ databases">
        <title>Plant Genome Project.</title>
        <authorList>
            <person name="Zhang R.-G."/>
        </authorList>
    </citation>
    <scope>NUCLEOTIDE SEQUENCE [LARGE SCALE GENOMIC DNA]</scope>
    <source>
        <strain evidence="2">FAFU-HL-1</strain>
        <tissue evidence="2">Leaf</tissue>
    </source>
</reference>
<proteinExistence type="predicted"/>
<evidence type="ECO:0000313" key="3">
    <source>
        <dbReference type="Proteomes" id="UP000657918"/>
    </source>
</evidence>
<protein>
    <submittedName>
        <fullName evidence="2">Uncharacterized protein</fullName>
    </submittedName>
</protein>
<comment type="caution">
    <text evidence="2">The sequence shown here is derived from an EMBL/GenBank/DDBJ whole genome shotgun (WGS) entry which is preliminary data.</text>
</comment>
<keyword evidence="3" id="KW-1185">Reference proteome</keyword>
<dbReference type="Proteomes" id="UP000657918">
    <property type="component" value="Chromosome 4"/>
</dbReference>
<accession>A0A835N0V8</accession>
<comment type="pathway">
    <text evidence="1">Protein modification; protein glycosylation.</text>
</comment>
<dbReference type="PANTHER" id="PTHR11929">
    <property type="entry name" value="ALPHA- 1,3 -FUCOSYLTRANSFERASE"/>
    <property type="match status" value="1"/>
</dbReference>
<gene>
    <name evidence="2" type="ORF">SADUNF_Sadunf04G0104200</name>
</gene>
<dbReference type="Gene3D" id="3.40.50.11660">
    <property type="entry name" value="Glycosyl transferase family 10, C-terminal domain"/>
    <property type="match status" value="1"/>
</dbReference>
<dbReference type="EMBL" id="JADGMS010000004">
    <property type="protein sequence ID" value="KAF9684305.1"/>
    <property type="molecule type" value="Genomic_DNA"/>
</dbReference>
<dbReference type="PANTHER" id="PTHR11929:SF220">
    <property type="entry name" value="FUCOSYLTRANSFERASE"/>
    <property type="match status" value="1"/>
</dbReference>
<dbReference type="InterPro" id="IPR001503">
    <property type="entry name" value="Glyco_trans_10"/>
</dbReference>